<gene>
    <name evidence="2" type="ORF">A2690_04505</name>
</gene>
<accession>A0A1F7GAH2</accession>
<reference evidence="2 3" key="1">
    <citation type="journal article" date="2016" name="Nat. Commun.">
        <title>Thousands of microbial genomes shed light on interconnected biogeochemical processes in an aquifer system.</title>
        <authorList>
            <person name="Anantharaman K."/>
            <person name="Brown C.T."/>
            <person name="Hug L.A."/>
            <person name="Sharon I."/>
            <person name="Castelle C.J."/>
            <person name="Probst A.J."/>
            <person name="Thomas B.C."/>
            <person name="Singh A."/>
            <person name="Wilkins M.J."/>
            <person name="Karaoz U."/>
            <person name="Brodie E.L."/>
            <person name="Williams K.H."/>
            <person name="Hubbard S.S."/>
            <person name="Banfield J.F."/>
        </authorList>
    </citation>
    <scope>NUCLEOTIDE SEQUENCE [LARGE SCALE GENOMIC DNA]</scope>
</reference>
<feature type="region of interest" description="Disordered" evidence="1">
    <location>
        <begin position="1"/>
        <end position="23"/>
    </location>
</feature>
<name>A0A1F7GAH2_9BACT</name>
<dbReference type="Proteomes" id="UP000178372">
    <property type="component" value="Unassembled WGS sequence"/>
</dbReference>
<evidence type="ECO:0000256" key="1">
    <source>
        <dbReference type="SAM" id="MobiDB-lite"/>
    </source>
</evidence>
<dbReference type="EMBL" id="MFZF01000023">
    <property type="protein sequence ID" value="OGK15887.1"/>
    <property type="molecule type" value="Genomic_DNA"/>
</dbReference>
<evidence type="ECO:0000313" key="3">
    <source>
        <dbReference type="Proteomes" id="UP000178372"/>
    </source>
</evidence>
<protein>
    <submittedName>
        <fullName evidence="2">Uncharacterized protein</fullName>
    </submittedName>
</protein>
<sequence>MLDKDNPSVDQQSETPVIPHSEFSLPTATGDKVVLSTGSLTVAITPVDEPSSSSLDLAVQFTDTSGQEPRHDLGGVPLIMHDKRDWSPRYDGLAPVPNAQPIYYTTIDDSGQAQFVRAEPILRKCLFADTDSFSGTPITDEVDGDNLVVMPPLSRNGIWGDTKPFNQEFRLGDGSLIIVLWQSGDFITNEISLDTYGPRWDGKLATVVCAIESSKTGRQVIKYYIPLVQSVMGHPVGSVSVPHIADRVQLALPVAPIEIAELALADPVDVVKSVRATSSSSDLMKKYWQQILTEGKLSPEILNAITEGLANA</sequence>
<comment type="caution">
    <text evidence="2">The sequence shown here is derived from an EMBL/GenBank/DDBJ whole genome shotgun (WGS) entry which is preliminary data.</text>
</comment>
<proteinExistence type="predicted"/>
<organism evidence="2 3">
    <name type="scientific">Candidatus Roizmanbacteria bacterium RIFCSPHIGHO2_01_FULL_39_12b</name>
    <dbReference type="NCBI Taxonomy" id="1802030"/>
    <lineage>
        <taxon>Bacteria</taxon>
        <taxon>Candidatus Roizmaniibacteriota</taxon>
    </lineage>
</organism>
<dbReference type="AlphaFoldDB" id="A0A1F7GAH2"/>
<evidence type="ECO:0000313" key="2">
    <source>
        <dbReference type="EMBL" id="OGK15887.1"/>
    </source>
</evidence>